<proteinExistence type="inferred from homology"/>
<sequence length="366" mass="38212">KGQSFFDTNEIIRFELDFQSVEYTLRELPVSGRLSIHDNTEIGNSLSNSYVLEPGYYYQFYINRKSTKMLRTPYATDCVDYMAIGETLVNQTQDFASIALSRKARMKCAVECRPSCWTDNYELSVQKLPLEYYGRADWSSTDPDLMSNPAVVSIRYWSTEHTINNYSPMFAILDMVCYVGGLISMYTGMSLIAGTVVQRRSILLAGGGLLAGGLIGGALANGALHAGAAAVHEVSADNHEGVDGSTHCSTGATGVAGIGSAIGNGIGSGISAGVSKLTGGVTGVLDGKESLIDHAVDFVAGGGVSGAIGTAVGTGVGAGLKETMGVVKGALGGEDTMLGKATGAVTGAIGNGAAVHMELEKIYLEK</sequence>
<keyword evidence="10 12" id="KW-0739">Sodium transport</keyword>
<feature type="non-terminal residue" evidence="14">
    <location>
        <position position="1"/>
    </location>
</feature>
<evidence type="ECO:0000256" key="8">
    <source>
        <dbReference type="ARBA" id="ARBA00023065"/>
    </source>
</evidence>
<gene>
    <name evidence="14" type="ORF">ONB1V03_LOCUS14349</name>
</gene>
<dbReference type="EMBL" id="OC928371">
    <property type="protein sequence ID" value="CAD7657724.1"/>
    <property type="molecule type" value="Genomic_DNA"/>
</dbReference>
<evidence type="ECO:0000256" key="12">
    <source>
        <dbReference type="RuleBase" id="RU000679"/>
    </source>
</evidence>
<dbReference type="Proteomes" id="UP000728032">
    <property type="component" value="Unassembled WGS sequence"/>
</dbReference>
<dbReference type="AlphaFoldDB" id="A0A7R9QTG0"/>
<evidence type="ECO:0000256" key="5">
    <source>
        <dbReference type="ARBA" id="ARBA00022692"/>
    </source>
</evidence>
<organism evidence="14">
    <name type="scientific">Oppiella nova</name>
    <dbReference type="NCBI Taxonomy" id="334625"/>
    <lineage>
        <taxon>Eukaryota</taxon>
        <taxon>Metazoa</taxon>
        <taxon>Ecdysozoa</taxon>
        <taxon>Arthropoda</taxon>
        <taxon>Chelicerata</taxon>
        <taxon>Arachnida</taxon>
        <taxon>Acari</taxon>
        <taxon>Acariformes</taxon>
        <taxon>Sarcoptiformes</taxon>
        <taxon>Oribatida</taxon>
        <taxon>Brachypylina</taxon>
        <taxon>Oppioidea</taxon>
        <taxon>Oppiidae</taxon>
        <taxon>Oppiella</taxon>
    </lineage>
</organism>
<keyword evidence="11 12" id="KW-0407">Ion channel</keyword>
<dbReference type="EMBL" id="CAJPVJ010013546">
    <property type="protein sequence ID" value="CAG2174910.1"/>
    <property type="molecule type" value="Genomic_DNA"/>
</dbReference>
<keyword evidence="8 12" id="KW-0406">Ion transport</keyword>
<evidence type="ECO:0000256" key="1">
    <source>
        <dbReference type="ARBA" id="ARBA00004141"/>
    </source>
</evidence>
<keyword evidence="7" id="KW-0915">Sodium</keyword>
<keyword evidence="4 12" id="KW-0894">Sodium channel</keyword>
<evidence type="ECO:0000313" key="14">
    <source>
        <dbReference type="EMBL" id="CAD7657724.1"/>
    </source>
</evidence>
<accession>A0A7R9QTG0</accession>
<dbReference type="GO" id="GO:0016020">
    <property type="term" value="C:membrane"/>
    <property type="evidence" value="ECO:0007669"/>
    <property type="project" value="UniProtKB-SubCell"/>
</dbReference>
<keyword evidence="6 13" id="KW-1133">Transmembrane helix</keyword>
<reference evidence="14" key="1">
    <citation type="submission" date="2020-11" db="EMBL/GenBank/DDBJ databases">
        <authorList>
            <person name="Tran Van P."/>
        </authorList>
    </citation>
    <scope>NUCLEOTIDE SEQUENCE</scope>
</reference>
<evidence type="ECO:0000256" key="13">
    <source>
        <dbReference type="SAM" id="Phobius"/>
    </source>
</evidence>
<evidence type="ECO:0000256" key="4">
    <source>
        <dbReference type="ARBA" id="ARBA00022461"/>
    </source>
</evidence>
<evidence type="ECO:0000256" key="2">
    <source>
        <dbReference type="ARBA" id="ARBA00007193"/>
    </source>
</evidence>
<name>A0A7R9QTG0_9ACAR</name>
<evidence type="ECO:0000256" key="6">
    <source>
        <dbReference type="ARBA" id="ARBA00022989"/>
    </source>
</evidence>
<comment type="similarity">
    <text evidence="2 12">Belongs to the amiloride-sensitive sodium channel (TC 1.A.6) family.</text>
</comment>
<evidence type="ECO:0000256" key="7">
    <source>
        <dbReference type="ARBA" id="ARBA00023053"/>
    </source>
</evidence>
<dbReference type="Pfam" id="PF00858">
    <property type="entry name" value="ASC"/>
    <property type="match status" value="1"/>
</dbReference>
<keyword evidence="3 12" id="KW-0813">Transport</keyword>
<keyword evidence="9 13" id="KW-0472">Membrane</keyword>
<evidence type="ECO:0000256" key="3">
    <source>
        <dbReference type="ARBA" id="ARBA00022448"/>
    </source>
</evidence>
<feature type="transmembrane region" description="Helical" evidence="13">
    <location>
        <begin position="201"/>
        <end position="220"/>
    </location>
</feature>
<evidence type="ECO:0000256" key="11">
    <source>
        <dbReference type="ARBA" id="ARBA00023303"/>
    </source>
</evidence>
<feature type="transmembrane region" description="Helical" evidence="13">
    <location>
        <begin position="169"/>
        <end position="189"/>
    </location>
</feature>
<keyword evidence="15" id="KW-1185">Reference proteome</keyword>
<evidence type="ECO:0000256" key="10">
    <source>
        <dbReference type="ARBA" id="ARBA00023201"/>
    </source>
</evidence>
<comment type="subcellular location">
    <subcellularLocation>
        <location evidence="1">Membrane</location>
        <topology evidence="1">Multi-pass membrane protein</topology>
    </subcellularLocation>
</comment>
<dbReference type="GO" id="GO:0005272">
    <property type="term" value="F:sodium channel activity"/>
    <property type="evidence" value="ECO:0007669"/>
    <property type="project" value="UniProtKB-KW"/>
</dbReference>
<dbReference type="OrthoDB" id="6412422at2759"/>
<evidence type="ECO:0000313" key="15">
    <source>
        <dbReference type="Proteomes" id="UP000728032"/>
    </source>
</evidence>
<protein>
    <submittedName>
        <fullName evidence="14">Uncharacterized protein</fullName>
    </submittedName>
</protein>
<dbReference type="InterPro" id="IPR001873">
    <property type="entry name" value="ENaC"/>
</dbReference>
<evidence type="ECO:0000256" key="9">
    <source>
        <dbReference type="ARBA" id="ARBA00023136"/>
    </source>
</evidence>
<keyword evidence="5 12" id="KW-0812">Transmembrane</keyword>